<proteinExistence type="predicted"/>
<evidence type="ECO:0000313" key="2">
    <source>
        <dbReference type="Proteomes" id="UP001066276"/>
    </source>
</evidence>
<comment type="caution">
    <text evidence="1">The sequence shown here is derived from an EMBL/GenBank/DDBJ whole genome shotgun (WGS) entry which is preliminary data.</text>
</comment>
<evidence type="ECO:0000313" key="1">
    <source>
        <dbReference type="EMBL" id="KAJ1130503.1"/>
    </source>
</evidence>
<protein>
    <submittedName>
        <fullName evidence="1">Uncharacterized protein</fullName>
    </submittedName>
</protein>
<gene>
    <name evidence="1" type="ORF">NDU88_008855</name>
</gene>
<dbReference type="EMBL" id="JANPWB010000011">
    <property type="protein sequence ID" value="KAJ1130503.1"/>
    <property type="molecule type" value="Genomic_DNA"/>
</dbReference>
<name>A0AAV7PVK2_PLEWA</name>
<dbReference type="AlphaFoldDB" id="A0AAV7PVK2"/>
<reference evidence="1" key="1">
    <citation type="journal article" date="2022" name="bioRxiv">
        <title>Sequencing and chromosome-scale assembly of the giantPleurodeles waltlgenome.</title>
        <authorList>
            <person name="Brown T."/>
            <person name="Elewa A."/>
            <person name="Iarovenko S."/>
            <person name="Subramanian E."/>
            <person name="Araus A.J."/>
            <person name="Petzold A."/>
            <person name="Susuki M."/>
            <person name="Suzuki K.-i.T."/>
            <person name="Hayashi T."/>
            <person name="Toyoda A."/>
            <person name="Oliveira C."/>
            <person name="Osipova E."/>
            <person name="Leigh N.D."/>
            <person name="Simon A."/>
            <person name="Yun M.H."/>
        </authorList>
    </citation>
    <scope>NUCLEOTIDE SEQUENCE</scope>
    <source>
        <strain evidence="1">20211129_DDA</strain>
        <tissue evidence="1">Liver</tissue>
    </source>
</reference>
<sequence>MANSERVLQALRMLQEEGREDLLQEGVLGQEGIGLKRPRRASSEGVAAAVIACSPPVAGTKCRQKSIMGRRYAQAVAENEEAEVFISKGLPASGGVRRGGSRLA</sequence>
<organism evidence="1 2">
    <name type="scientific">Pleurodeles waltl</name>
    <name type="common">Iberian ribbed newt</name>
    <dbReference type="NCBI Taxonomy" id="8319"/>
    <lineage>
        <taxon>Eukaryota</taxon>
        <taxon>Metazoa</taxon>
        <taxon>Chordata</taxon>
        <taxon>Craniata</taxon>
        <taxon>Vertebrata</taxon>
        <taxon>Euteleostomi</taxon>
        <taxon>Amphibia</taxon>
        <taxon>Batrachia</taxon>
        <taxon>Caudata</taxon>
        <taxon>Salamandroidea</taxon>
        <taxon>Salamandridae</taxon>
        <taxon>Pleurodelinae</taxon>
        <taxon>Pleurodeles</taxon>
    </lineage>
</organism>
<dbReference type="Proteomes" id="UP001066276">
    <property type="component" value="Chromosome 7"/>
</dbReference>
<keyword evidence="2" id="KW-1185">Reference proteome</keyword>
<accession>A0AAV7PVK2</accession>